<accession>A0A6I3T135</accession>
<dbReference type="GO" id="GO:0016787">
    <property type="term" value="F:hydrolase activity"/>
    <property type="evidence" value="ECO:0007669"/>
    <property type="project" value="UniProtKB-KW"/>
</dbReference>
<dbReference type="InterPro" id="IPR010126">
    <property type="entry name" value="Esterase_phb"/>
</dbReference>
<reference evidence="3" key="4">
    <citation type="submission" date="2024-05" db="EMBL/GenBank/DDBJ databases">
        <authorList>
            <person name="Sun Q."/>
            <person name="Zhou Y."/>
        </authorList>
    </citation>
    <scope>NUCLEOTIDE SEQUENCE</scope>
    <source>
        <strain evidence="3">CGMCC 1.15931</strain>
    </source>
</reference>
<keyword evidence="2" id="KW-0378">Hydrolase</keyword>
<proteinExistence type="predicted"/>
<dbReference type="PANTHER" id="PTHR43037:SF1">
    <property type="entry name" value="BLL1128 PROTEIN"/>
    <property type="match status" value="1"/>
</dbReference>
<dbReference type="RefSeq" id="WP_155471912.1">
    <property type="nucleotide sequence ID" value="NZ_BMKG01000001.1"/>
</dbReference>
<dbReference type="EMBL" id="BMKG01000001">
    <property type="protein sequence ID" value="GGB86063.1"/>
    <property type="molecule type" value="Genomic_DNA"/>
</dbReference>
<evidence type="ECO:0000256" key="2">
    <source>
        <dbReference type="ARBA" id="ARBA00022801"/>
    </source>
</evidence>
<reference evidence="6" key="2">
    <citation type="journal article" date="2019" name="Int. J. Syst. Evol. Microbiol.">
        <title>The Global Catalogue of Microorganisms (GCM) 10K type strain sequencing project: providing services to taxonomists for standard genome sequencing and annotation.</title>
        <authorList>
            <consortium name="The Broad Institute Genomics Platform"/>
            <consortium name="The Broad Institute Genome Sequencing Center for Infectious Disease"/>
            <person name="Wu L."/>
            <person name="Ma J."/>
        </authorList>
    </citation>
    <scope>NUCLEOTIDE SEQUENCE [LARGE SCALE GENOMIC DNA]</scope>
    <source>
        <strain evidence="6">CGMCC 1.15931</strain>
    </source>
</reference>
<dbReference type="Pfam" id="PF10503">
    <property type="entry name" value="Esterase_PHB"/>
    <property type="match status" value="1"/>
</dbReference>
<dbReference type="Proteomes" id="UP000430634">
    <property type="component" value="Unassembled WGS sequence"/>
</dbReference>
<reference evidence="3" key="1">
    <citation type="journal article" date="2014" name="Int. J. Syst. Evol. Microbiol.">
        <title>Complete genome of a new Firmicutes species belonging to the dominant human colonic microbiota ('Ruminococcus bicirculans') reveals two chromosomes and a selective capacity to utilize plant glucans.</title>
        <authorList>
            <consortium name="NISC Comparative Sequencing Program"/>
            <person name="Wegmann U."/>
            <person name="Louis P."/>
            <person name="Goesmann A."/>
            <person name="Henrissat B."/>
            <person name="Duncan S.H."/>
            <person name="Flint H.J."/>
        </authorList>
    </citation>
    <scope>NUCLEOTIDE SEQUENCE</scope>
    <source>
        <strain evidence="3">CGMCC 1.15931</strain>
    </source>
</reference>
<dbReference type="SUPFAM" id="SSF53474">
    <property type="entry name" value="alpha/beta-Hydrolases"/>
    <property type="match status" value="1"/>
</dbReference>
<dbReference type="AlphaFoldDB" id="A0A6I3T135"/>
<name>A0A6I3T135_9BURK</name>
<dbReference type="Proteomes" id="UP000622638">
    <property type="component" value="Unassembled WGS sequence"/>
</dbReference>
<organism evidence="4 5">
    <name type="scientific">Pseudoduganella buxea</name>
    <dbReference type="NCBI Taxonomy" id="1949069"/>
    <lineage>
        <taxon>Bacteria</taxon>
        <taxon>Pseudomonadati</taxon>
        <taxon>Pseudomonadota</taxon>
        <taxon>Betaproteobacteria</taxon>
        <taxon>Burkholderiales</taxon>
        <taxon>Oxalobacteraceae</taxon>
        <taxon>Telluria group</taxon>
        <taxon>Pseudoduganella</taxon>
    </lineage>
</organism>
<gene>
    <name evidence="3" type="ORF">GCM10011572_05060</name>
    <name evidence="4" type="ORF">GM672_17995</name>
</gene>
<dbReference type="InterPro" id="IPR029058">
    <property type="entry name" value="AB_hydrolase_fold"/>
</dbReference>
<reference evidence="4 5" key="3">
    <citation type="submission" date="2019-11" db="EMBL/GenBank/DDBJ databases">
        <title>Type strains purchased from KCTC, JCM and DSMZ.</title>
        <authorList>
            <person name="Lu H."/>
        </authorList>
    </citation>
    <scope>NUCLEOTIDE SEQUENCE [LARGE SCALE GENOMIC DNA]</scope>
    <source>
        <strain evidence="4 5">KCTC 52429</strain>
    </source>
</reference>
<evidence type="ECO:0000256" key="1">
    <source>
        <dbReference type="ARBA" id="ARBA00022729"/>
    </source>
</evidence>
<dbReference type="InterPro" id="IPR050955">
    <property type="entry name" value="Plant_Biomass_Hydrol_Est"/>
</dbReference>
<evidence type="ECO:0000313" key="4">
    <source>
        <dbReference type="EMBL" id="MTV54625.1"/>
    </source>
</evidence>
<protein>
    <submittedName>
        <fullName evidence="3 4">Esterase</fullName>
    </submittedName>
</protein>
<dbReference type="GO" id="GO:0005576">
    <property type="term" value="C:extracellular region"/>
    <property type="evidence" value="ECO:0007669"/>
    <property type="project" value="InterPro"/>
</dbReference>
<keyword evidence="6" id="KW-1185">Reference proteome</keyword>
<comment type="caution">
    <text evidence="4">The sequence shown here is derived from an EMBL/GenBank/DDBJ whole genome shotgun (WGS) entry which is preliminary data.</text>
</comment>
<keyword evidence="1" id="KW-0732">Signal</keyword>
<dbReference type="NCBIfam" id="TIGR01840">
    <property type="entry name" value="esterase_phb"/>
    <property type="match status" value="1"/>
</dbReference>
<dbReference type="EMBL" id="WNKZ01000056">
    <property type="protein sequence ID" value="MTV54625.1"/>
    <property type="molecule type" value="Genomic_DNA"/>
</dbReference>
<evidence type="ECO:0000313" key="3">
    <source>
        <dbReference type="EMBL" id="GGB86063.1"/>
    </source>
</evidence>
<evidence type="ECO:0000313" key="5">
    <source>
        <dbReference type="Proteomes" id="UP000430634"/>
    </source>
</evidence>
<sequence>MAKRGSGVGLLRSLAKLGRTQQRAAQKIMTGMMGLPAAPARKKTVRKAVAKTSPTTAKAPRVRTPAAVPVAPGKWLAGQELVAAPGAAPRRMSYWLYLPSTMAALAPGEGLPLVVMLHGCQQSATEFAQGTRMNAVAEKKGYAVLYPQQSSGVHAQRCWRWFDRATQQGGGDVQPIATVLAKVLAGYPVDRRRIYLCGISAGAAMANIFALHYPDLVAGIGLHSGPVFGAGNGTIGALGVMQHGGGTRAAQAIEEVLARRADFPLMPTILIQGAGDTVVRAVNQQQLVQQSLLLNGLPANTLPRVKVLPGAQRGRRYGHEIRDYYLGRKLVLRVAHIDEMEHAWSGGDERLAFNAKAGPDASRMVLEFFNKHRR</sequence>
<dbReference type="OrthoDB" id="9767239at2"/>
<evidence type="ECO:0000313" key="6">
    <source>
        <dbReference type="Proteomes" id="UP000622638"/>
    </source>
</evidence>
<dbReference type="Gene3D" id="3.40.50.1820">
    <property type="entry name" value="alpha/beta hydrolase"/>
    <property type="match status" value="1"/>
</dbReference>
<dbReference type="PANTHER" id="PTHR43037">
    <property type="entry name" value="UNNAMED PRODUCT-RELATED"/>
    <property type="match status" value="1"/>
</dbReference>